<feature type="region of interest" description="Disordered" evidence="1">
    <location>
        <begin position="1"/>
        <end position="90"/>
    </location>
</feature>
<dbReference type="EMBL" id="AOJL01000060">
    <property type="protein sequence ID" value="ELZ44275.1"/>
    <property type="molecule type" value="Genomic_DNA"/>
</dbReference>
<feature type="compositionally biased region" description="Acidic residues" evidence="1">
    <location>
        <begin position="51"/>
        <end position="65"/>
    </location>
</feature>
<dbReference type="AlphaFoldDB" id="M0E924"/>
<dbReference type="PATRIC" id="fig|1227466.3.peg.3118"/>
<accession>M0E924</accession>
<evidence type="ECO:0000256" key="1">
    <source>
        <dbReference type="SAM" id="MobiDB-lite"/>
    </source>
</evidence>
<gene>
    <name evidence="2" type="ORF">C464_15620</name>
</gene>
<proteinExistence type="predicted"/>
<evidence type="ECO:0000313" key="3">
    <source>
        <dbReference type="Proteomes" id="UP000011509"/>
    </source>
</evidence>
<name>M0E924_9EURY</name>
<protein>
    <submittedName>
        <fullName evidence="2">Uncharacterized protein</fullName>
    </submittedName>
</protein>
<evidence type="ECO:0000313" key="2">
    <source>
        <dbReference type="EMBL" id="ELZ44275.1"/>
    </source>
</evidence>
<dbReference type="STRING" id="1227466.C464_15620"/>
<keyword evidence="3" id="KW-1185">Reference proteome</keyword>
<dbReference type="RefSeq" id="WP_006114657.1">
    <property type="nucleotide sequence ID" value="NZ_AOJL01000060.1"/>
</dbReference>
<sequence length="120" mass="12675">MIDEPLPTPERTDSEPTPSAEPADGDGPGPTGRPEASAPTDAPNRAAEPPPDPDDEEARDPDDGESSDRGREPTDDGAGPDGSDRDAEGPNALEYRLERLRLLRAVVTLAVVVARLIRSL</sequence>
<reference evidence="2 3" key="1">
    <citation type="journal article" date="2014" name="PLoS Genet.">
        <title>Phylogenetically driven sequencing of extremely halophilic archaea reveals strategies for static and dynamic osmo-response.</title>
        <authorList>
            <person name="Becker E.A."/>
            <person name="Seitzer P.M."/>
            <person name="Tritt A."/>
            <person name="Larsen D."/>
            <person name="Krusor M."/>
            <person name="Yao A.I."/>
            <person name="Wu D."/>
            <person name="Madern D."/>
            <person name="Eisen J.A."/>
            <person name="Darling A.E."/>
            <person name="Facciotti M.T."/>
        </authorList>
    </citation>
    <scope>NUCLEOTIDE SEQUENCE [LARGE SCALE GENOMIC DNA]</scope>
    <source>
        <strain evidence="2 3">DSM 10284</strain>
    </source>
</reference>
<comment type="caution">
    <text evidence="2">The sequence shown here is derived from an EMBL/GenBank/DDBJ whole genome shotgun (WGS) entry which is preliminary data.</text>
</comment>
<dbReference type="Proteomes" id="UP000011509">
    <property type="component" value="Unassembled WGS sequence"/>
</dbReference>
<organism evidence="2 3">
    <name type="scientific">Halorubrum coriense DSM 10284</name>
    <dbReference type="NCBI Taxonomy" id="1227466"/>
    <lineage>
        <taxon>Archaea</taxon>
        <taxon>Methanobacteriati</taxon>
        <taxon>Methanobacteriota</taxon>
        <taxon>Stenosarchaea group</taxon>
        <taxon>Halobacteria</taxon>
        <taxon>Halobacteriales</taxon>
        <taxon>Haloferacaceae</taxon>
        <taxon>Halorubrum</taxon>
    </lineage>
</organism>